<evidence type="ECO:0000313" key="1">
    <source>
        <dbReference type="EMBL" id="NDO67318.1"/>
    </source>
</evidence>
<evidence type="ECO:0000313" key="2">
    <source>
        <dbReference type="Proteomes" id="UP000474104"/>
    </source>
</evidence>
<dbReference type="EMBL" id="VIRB01000003">
    <property type="protein sequence ID" value="NDO67318.1"/>
    <property type="molecule type" value="Genomic_DNA"/>
</dbReference>
<dbReference type="Proteomes" id="UP000474104">
    <property type="component" value="Unassembled WGS sequence"/>
</dbReference>
<name>A0A9X5C4E5_9FIRM</name>
<protein>
    <submittedName>
        <fullName evidence="1">Uncharacterized protein</fullName>
    </submittedName>
</protein>
<dbReference type="OrthoDB" id="2028419at2"/>
<sequence>MNMTSEQRNLLKVLMNNKVVLEELMKAAFIQQKQVKDLQIKESVSIADITWSKFAEDREGNAYMLADENIVSMEFGDNNDWRESQIRKKLNGELYQKIVAELGANALVTIQTDLFSHDGLRDYGKCNDNISLLTYDLYRNNRENIKNVDRHFWTCTPDSTTPSVSNAFCVLCVDSGGDVFYGHCYYDGGVRPFCILKSSIFVSCGKL</sequence>
<proteinExistence type="predicted"/>
<dbReference type="AlphaFoldDB" id="A0A9X5C4E5"/>
<comment type="caution">
    <text evidence="1">The sequence shown here is derived from an EMBL/GenBank/DDBJ whole genome shotgun (WGS) entry which is preliminary data.</text>
</comment>
<organism evidence="1 2">
    <name type="scientific">Schaedlerella arabinosiphila</name>
    <dbReference type="NCBI Taxonomy" id="2044587"/>
    <lineage>
        <taxon>Bacteria</taxon>
        <taxon>Bacillati</taxon>
        <taxon>Bacillota</taxon>
        <taxon>Clostridia</taxon>
        <taxon>Lachnospirales</taxon>
        <taxon>Lachnospiraceae</taxon>
        <taxon>Schaedlerella</taxon>
    </lineage>
</organism>
<accession>A0A9X5C4E5</accession>
<dbReference type="RefSeq" id="WP_004068525.1">
    <property type="nucleotide sequence ID" value="NZ_VIRB01000003.1"/>
</dbReference>
<gene>
    <name evidence="1" type="ORF">FMM80_00625</name>
</gene>
<reference evidence="1 2" key="1">
    <citation type="submission" date="2019-07" db="EMBL/GenBank/DDBJ databases">
        <title>Draft genome sequences of 15 bacterial species constituting the stable defined intestinal microbiota of the GM15 gnotobiotic mouse model.</title>
        <authorList>
            <person name="Elie C."/>
            <person name="Mathieu A."/>
            <person name="Saliou A."/>
            <person name="Darnaud M."/>
            <person name="Leulier F."/>
            <person name="Tamellini A."/>
        </authorList>
    </citation>
    <scope>NUCLEOTIDE SEQUENCE [LARGE SCALE GENOMIC DNA]</scope>
    <source>
        <strain evidence="2">ASF 502</strain>
    </source>
</reference>